<evidence type="ECO:0000256" key="10">
    <source>
        <dbReference type="ARBA" id="ARBA00066427"/>
    </source>
</evidence>
<dbReference type="Pfam" id="PF02784">
    <property type="entry name" value="Orn_Arg_deC_N"/>
    <property type="match status" value="1"/>
</dbReference>
<feature type="binding site" evidence="12">
    <location>
        <position position="325"/>
    </location>
    <ligand>
        <name>substrate</name>
    </ligand>
</feature>
<dbReference type="InterPro" id="IPR022643">
    <property type="entry name" value="De-COase2_C"/>
</dbReference>
<comment type="pathway">
    <text evidence="8 12 14">Amino-acid biosynthesis; L-lysine biosynthesis via DAP pathway; L-lysine from DL-2,6-diaminopimelate: step 1/1.</text>
</comment>
<keyword evidence="5 12" id="KW-0457">Lysine biosynthesis</keyword>
<comment type="caution">
    <text evidence="17">The sequence shown here is derived from an EMBL/GenBank/DDBJ whole genome shotgun (WGS) entry which is preliminary data.</text>
</comment>
<dbReference type="SUPFAM" id="SSF50621">
    <property type="entry name" value="Alanine racemase C-terminal domain-like"/>
    <property type="match status" value="1"/>
</dbReference>
<evidence type="ECO:0000259" key="15">
    <source>
        <dbReference type="Pfam" id="PF00278"/>
    </source>
</evidence>
<feature type="binding site" evidence="12">
    <location>
        <position position="353"/>
    </location>
    <ligand>
        <name>substrate</name>
    </ligand>
</feature>
<dbReference type="InterPro" id="IPR000183">
    <property type="entry name" value="Orn/DAP/Arg_de-COase"/>
</dbReference>
<dbReference type="HAMAP" id="MF_02120">
    <property type="entry name" value="LysA"/>
    <property type="match status" value="1"/>
</dbReference>
<dbReference type="Gene3D" id="3.20.20.10">
    <property type="entry name" value="Alanine racemase"/>
    <property type="match status" value="1"/>
</dbReference>
<dbReference type="GO" id="GO:0030170">
    <property type="term" value="F:pyridoxal phosphate binding"/>
    <property type="evidence" value="ECO:0007669"/>
    <property type="project" value="UniProtKB-UniRule"/>
</dbReference>
<gene>
    <name evidence="12" type="primary">lysA</name>
    <name evidence="17" type="ORF">EDD61_12517</name>
</gene>
<evidence type="ECO:0000259" key="16">
    <source>
        <dbReference type="Pfam" id="PF02784"/>
    </source>
</evidence>
<evidence type="ECO:0000256" key="8">
    <source>
        <dbReference type="ARBA" id="ARBA00060643"/>
    </source>
</evidence>
<feature type="domain" description="Orn/DAP/Arg decarboxylase 2 C-terminal" evidence="15">
    <location>
        <begin position="25"/>
        <end position="379"/>
    </location>
</feature>
<evidence type="ECO:0000256" key="2">
    <source>
        <dbReference type="ARBA" id="ARBA00022605"/>
    </source>
</evidence>
<evidence type="ECO:0000313" key="18">
    <source>
        <dbReference type="Proteomes" id="UP000295773"/>
    </source>
</evidence>
<dbReference type="PRINTS" id="PR01181">
    <property type="entry name" value="DAPDCRBXLASE"/>
</dbReference>
<dbReference type="SUPFAM" id="SSF51419">
    <property type="entry name" value="PLP-binding barrel"/>
    <property type="match status" value="1"/>
</dbReference>
<evidence type="ECO:0000256" key="14">
    <source>
        <dbReference type="RuleBase" id="RU003738"/>
    </source>
</evidence>
<evidence type="ECO:0000256" key="1">
    <source>
        <dbReference type="ARBA" id="ARBA00001933"/>
    </source>
</evidence>
<evidence type="ECO:0000256" key="5">
    <source>
        <dbReference type="ARBA" id="ARBA00023154"/>
    </source>
</evidence>
<dbReference type="InterPro" id="IPR022644">
    <property type="entry name" value="De-COase2_N"/>
</dbReference>
<keyword evidence="4 12" id="KW-0663">Pyridoxal phosphate</keyword>
<dbReference type="Pfam" id="PF00278">
    <property type="entry name" value="Orn_DAP_Arg_deC"/>
    <property type="match status" value="1"/>
</dbReference>
<feature type="binding site" evidence="12">
    <location>
        <position position="381"/>
    </location>
    <ligand>
        <name>substrate</name>
    </ligand>
</feature>
<dbReference type="PRINTS" id="PR01179">
    <property type="entry name" value="ODADCRBXLASE"/>
</dbReference>
<dbReference type="CDD" id="cd06828">
    <property type="entry name" value="PLPDE_III_DapDC"/>
    <property type="match status" value="1"/>
</dbReference>
<organism evidence="17 18">
    <name type="scientific">Longicatena caecimuris</name>
    <dbReference type="NCBI Taxonomy" id="1796635"/>
    <lineage>
        <taxon>Bacteria</taxon>
        <taxon>Bacillati</taxon>
        <taxon>Bacillota</taxon>
        <taxon>Erysipelotrichia</taxon>
        <taxon>Erysipelotrichales</taxon>
        <taxon>Erysipelotrichaceae</taxon>
        <taxon>Longicatena</taxon>
    </lineage>
</organism>
<accession>A0A4R3SYJ6</accession>
<dbReference type="PROSITE" id="PS00878">
    <property type="entry name" value="ODR_DC_2_1"/>
    <property type="match status" value="1"/>
</dbReference>
<evidence type="ECO:0000256" key="3">
    <source>
        <dbReference type="ARBA" id="ARBA00022793"/>
    </source>
</evidence>
<dbReference type="InterPro" id="IPR022653">
    <property type="entry name" value="De-COase2_pyr-phos_BS"/>
</dbReference>
<dbReference type="UniPathway" id="UPA00034">
    <property type="reaction ID" value="UER00027"/>
</dbReference>
<comment type="catalytic activity">
    <reaction evidence="7 12 14">
        <text>meso-2,6-diaminopimelate + H(+) = L-lysine + CO2</text>
        <dbReference type="Rhea" id="RHEA:15101"/>
        <dbReference type="ChEBI" id="CHEBI:15378"/>
        <dbReference type="ChEBI" id="CHEBI:16526"/>
        <dbReference type="ChEBI" id="CHEBI:32551"/>
        <dbReference type="ChEBI" id="CHEBI:57791"/>
        <dbReference type="EC" id="4.1.1.20"/>
    </reaction>
</comment>
<dbReference type="GO" id="GO:0008836">
    <property type="term" value="F:diaminopimelate decarboxylase activity"/>
    <property type="evidence" value="ECO:0007669"/>
    <property type="project" value="UniProtKB-UniRule"/>
</dbReference>
<sequence>MKDNVLHIQGVSVEQLATACQTPLYIYDENKITEKLSRFHELFQSDTFKTEVLYASKAFSCKAMVELVAQYGLSLDVVSGGELYTAKQAGFPMERVYFHGNNKSYDEIMMALDYGVGTIIVDNAMECDMLVKAVKRSGRSIKTMLRVNPGVEAHTHKYIVTAHLDSKFGISITKKKEIAAMIHTLTSVAEITFLGYHSHIGSQIFDKQAYVAEIEKLMQFTKEMQTEYDIHISALNLGGGFAALYTNADHPIPLQDVCHTILDTCKKENAKQQLNIEKIMIEPGRSIVAEAGSTLYRVGYQKQTEHKKYIFVDGGMSDNIRPALYQAEYACDIANRMQEDKTETVTIAGKCCESGDILIENAKLPKVSQNDLLIIYTTGAYGYSMASNYNKLGRPAVVFVKDGHARVVIKKESYENMLDLECNEVINV</sequence>
<dbReference type="FunFam" id="3.20.20.10:FF:000003">
    <property type="entry name" value="Diaminopimelate decarboxylase"/>
    <property type="match status" value="1"/>
</dbReference>
<dbReference type="InterPro" id="IPR002986">
    <property type="entry name" value="DAP_deCOOHase_LysA"/>
</dbReference>
<dbReference type="InterPro" id="IPR029066">
    <property type="entry name" value="PLP-binding_barrel"/>
</dbReference>
<evidence type="ECO:0000256" key="13">
    <source>
        <dbReference type="PIRSR" id="PIRSR600183-50"/>
    </source>
</evidence>
<dbReference type="FunFam" id="2.40.37.10:FF:000003">
    <property type="entry name" value="Diaminopimelate decarboxylase"/>
    <property type="match status" value="1"/>
</dbReference>
<keyword evidence="3 12" id="KW-0210">Decarboxylase</keyword>
<protein>
    <recommendedName>
        <fullName evidence="11 12">Diaminopimelate decarboxylase</fullName>
        <shortName evidence="12">DAP decarboxylase</shortName>
        <shortName evidence="12">DAPDC</shortName>
        <ecNumber evidence="10 12">4.1.1.20</ecNumber>
    </recommendedName>
</protein>
<evidence type="ECO:0000256" key="9">
    <source>
        <dbReference type="ARBA" id="ARBA00060983"/>
    </source>
</evidence>
<dbReference type="AlphaFoldDB" id="A0A4R3SYJ6"/>
<keyword evidence="18" id="KW-1185">Reference proteome</keyword>
<dbReference type="NCBIfam" id="TIGR01048">
    <property type="entry name" value="lysA"/>
    <property type="match status" value="1"/>
</dbReference>
<dbReference type="InterPro" id="IPR009006">
    <property type="entry name" value="Ala_racemase/Decarboxylase_C"/>
</dbReference>
<feature type="binding site" evidence="12">
    <location>
        <position position="381"/>
    </location>
    <ligand>
        <name>pyridoxal 5'-phosphate</name>
        <dbReference type="ChEBI" id="CHEBI:597326"/>
    </ligand>
</feature>
<evidence type="ECO:0000256" key="11">
    <source>
        <dbReference type="ARBA" id="ARBA00074972"/>
    </source>
</evidence>
<dbReference type="PANTHER" id="PTHR43727">
    <property type="entry name" value="DIAMINOPIMELATE DECARBOXYLASE"/>
    <property type="match status" value="1"/>
</dbReference>
<dbReference type="GO" id="GO:0009089">
    <property type="term" value="P:lysine biosynthetic process via diaminopimelate"/>
    <property type="evidence" value="ECO:0007669"/>
    <property type="project" value="UniProtKB-UniRule"/>
</dbReference>
<feature type="binding site" evidence="12">
    <location>
        <begin position="282"/>
        <end position="285"/>
    </location>
    <ligand>
        <name>pyridoxal 5'-phosphate</name>
        <dbReference type="ChEBI" id="CHEBI:597326"/>
    </ligand>
</feature>
<dbReference type="EC" id="4.1.1.20" evidence="10 12"/>
<evidence type="ECO:0000256" key="7">
    <source>
        <dbReference type="ARBA" id="ARBA00050464"/>
    </source>
</evidence>
<dbReference type="EMBL" id="SMBP01000025">
    <property type="protein sequence ID" value="TCU53852.1"/>
    <property type="molecule type" value="Genomic_DNA"/>
</dbReference>
<feature type="binding site" evidence="12">
    <location>
        <position position="285"/>
    </location>
    <ligand>
        <name>substrate</name>
    </ligand>
</feature>
<comment type="cofactor">
    <cofactor evidence="1 12 13 14">
        <name>pyridoxal 5'-phosphate</name>
        <dbReference type="ChEBI" id="CHEBI:597326"/>
    </cofactor>
</comment>
<evidence type="ECO:0000256" key="4">
    <source>
        <dbReference type="ARBA" id="ARBA00022898"/>
    </source>
</evidence>
<comment type="similarity">
    <text evidence="9 12">Belongs to the Orn/Lys/Arg decarboxylase class-II family. LysA subfamily.</text>
</comment>
<dbReference type="Gene3D" id="2.40.37.10">
    <property type="entry name" value="Lyase, Ornithine Decarboxylase, Chain A, domain 1"/>
    <property type="match status" value="1"/>
</dbReference>
<keyword evidence="6 12" id="KW-0456">Lyase</keyword>
<dbReference type="PANTHER" id="PTHR43727:SF2">
    <property type="entry name" value="GROUP IV DECARBOXYLASE"/>
    <property type="match status" value="1"/>
</dbReference>
<dbReference type="RefSeq" id="WP_020991090.1">
    <property type="nucleotide sequence ID" value="NZ_JAOBSS010000024.1"/>
</dbReference>
<evidence type="ECO:0000256" key="6">
    <source>
        <dbReference type="ARBA" id="ARBA00023239"/>
    </source>
</evidence>
<dbReference type="Proteomes" id="UP000295773">
    <property type="component" value="Unassembled WGS sequence"/>
</dbReference>
<reference evidence="17 18" key="1">
    <citation type="submission" date="2019-03" db="EMBL/GenBank/DDBJ databases">
        <title>Genomic Encyclopedia of Type Strains, Phase IV (KMG-IV): sequencing the most valuable type-strain genomes for metagenomic binning, comparative biology and taxonomic classification.</title>
        <authorList>
            <person name="Goeker M."/>
        </authorList>
    </citation>
    <scope>NUCLEOTIDE SEQUENCE [LARGE SCALE GENOMIC DNA]</scope>
    <source>
        <strain evidence="17 18">DSM 29481</strain>
    </source>
</reference>
<feature type="binding site" evidence="12">
    <location>
        <position position="321"/>
    </location>
    <ligand>
        <name>substrate</name>
    </ligand>
</feature>
<name>A0A4R3SYJ6_9FIRM</name>
<feature type="modified residue" description="N6-(pyridoxal phosphate)lysine" evidence="12 13">
    <location>
        <position position="57"/>
    </location>
</feature>
<evidence type="ECO:0000313" key="17">
    <source>
        <dbReference type="EMBL" id="TCU53852.1"/>
    </source>
</evidence>
<comment type="subunit">
    <text evidence="12">Homodimer.</text>
</comment>
<feature type="domain" description="Orn/DAP/Arg decarboxylase 2 N-terminal" evidence="16">
    <location>
        <begin position="30"/>
        <end position="289"/>
    </location>
</feature>
<proteinExistence type="inferred from homology"/>
<feature type="binding site" evidence="12">
    <location>
        <position position="240"/>
    </location>
    <ligand>
        <name>pyridoxal 5'-phosphate</name>
        <dbReference type="ChEBI" id="CHEBI:597326"/>
    </ligand>
</feature>
<keyword evidence="2 12" id="KW-0028">Amino-acid biosynthesis</keyword>
<comment type="function">
    <text evidence="12">Specifically catalyzes the decarboxylation of meso-diaminopimelate (meso-DAP) to L-lysine.</text>
</comment>
<evidence type="ECO:0000256" key="12">
    <source>
        <dbReference type="HAMAP-Rule" id="MF_02120"/>
    </source>
</evidence>
<feature type="active site" description="Proton donor" evidence="13">
    <location>
        <position position="352"/>
    </location>
</feature>